<name>A0A5J6SS49_9BACI</name>
<dbReference type="AlphaFoldDB" id="A0A5J6SS49"/>
<proteinExistence type="predicted"/>
<dbReference type="RefSeq" id="WP_151699947.1">
    <property type="nucleotide sequence ID" value="NZ_CP031223.1"/>
</dbReference>
<evidence type="ECO:0000313" key="1">
    <source>
        <dbReference type="EMBL" id="QFF99017.1"/>
    </source>
</evidence>
<sequence length="96" mass="11272">MNNYQIVKEVINDWDPKHLLRYTSVDEYDPEISRIVLLLPTATSVEKLAEVIHEVFDKMFSVSEVHSINNCYPSALKIWNKINNSEFPDVKKRHNL</sequence>
<dbReference type="SUPFAM" id="SSF116922">
    <property type="entry name" value="YugE-like"/>
    <property type="match status" value="1"/>
</dbReference>
<dbReference type="Pfam" id="PF08958">
    <property type="entry name" value="DUF1871"/>
    <property type="match status" value="1"/>
</dbReference>
<accession>A0A5J6SS49</accession>
<reference evidence="1 2" key="1">
    <citation type="submission" date="2018-07" db="EMBL/GenBank/DDBJ databases">
        <title>Complete genome sequence of Psychrobacillus sp. PB01, isolated from iceberg, and comparative genome analysis of Psychrobacillus strains.</title>
        <authorList>
            <person name="Lee P.C."/>
        </authorList>
    </citation>
    <scope>NUCLEOTIDE SEQUENCE [LARGE SCALE GENOMIC DNA]</scope>
    <source>
        <strain evidence="1 2">PB01</strain>
    </source>
</reference>
<protein>
    <submittedName>
        <fullName evidence="1">DUF1871 family protein</fullName>
    </submittedName>
</protein>
<organism evidence="1 2">
    <name type="scientific">Psychrobacillus glaciei</name>
    <dbReference type="NCBI Taxonomy" id="2283160"/>
    <lineage>
        <taxon>Bacteria</taxon>
        <taxon>Bacillati</taxon>
        <taxon>Bacillota</taxon>
        <taxon>Bacilli</taxon>
        <taxon>Bacillales</taxon>
        <taxon>Bacillaceae</taxon>
        <taxon>Psychrobacillus</taxon>
    </lineage>
</organism>
<dbReference type="KEGG" id="psyo:PB01_09335"/>
<keyword evidence="2" id="KW-1185">Reference proteome</keyword>
<dbReference type="Proteomes" id="UP000325517">
    <property type="component" value="Chromosome"/>
</dbReference>
<dbReference type="InterPro" id="IPR023162">
    <property type="entry name" value="Apc36109-like_dom_sf"/>
</dbReference>
<dbReference type="EMBL" id="CP031223">
    <property type="protein sequence ID" value="QFF99017.1"/>
    <property type="molecule type" value="Genomic_DNA"/>
</dbReference>
<dbReference type="OrthoDB" id="2665787at2"/>
<dbReference type="Gene3D" id="1.10.340.20">
    <property type="entry name" value="Apc36109-like domain"/>
    <property type="match status" value="1"/>
</dbReference>
<gene>
    <name evidence="1" type="ORF">PB01_09335</name>
</gene>
<dbReference type="InterPro" id="IPR015053">
    <property type="entry name" value="DUF1871"/>
</dbReference>
<evidence type="ECO:0000313" key="2">
    <source>
        <dbReference type="Proteomes" id="UP000325517"/>
    </source>
</evidence>